<name>A0A075RAE4_BRELA</name>
<sequence>MNQAEFYARLARHKIIASIKQPKSLERALEAPISAVVLSIGNLNTMKRYVDLFKSHQIPVFLHLERIGGISYDREGMAYVGENVKPTGIVATRNTLIKLAKKHGLLTIQRLFLVDSDSLKSGIQSIQETQPDAVEIMPALLPEYIIEYRNSLQQPIIAGGLIKRREQMVIALSHGAIAVSVGKHQLWKENMGNEHLQHSSI</sequence>
<dbReference type="InterPro" id="IPR013785">
    <property type="entry name" value="Aldolase_TIM"/>
</dbReference>
<dbReference type="PANTHER" id="PTHR35787">
    <property type="entry name" value="GLYCEROL UPTAKE OPERON ANTITERMINATOR REGULATORY PROTEIN"/>
    <property type="match status" value="1"/>
</dbReference>
<dbReference type="PIRSF" id="PIRSF016897">
    <property type="entry name" value="GlpP"/>
    <property type="match status" value="1"/>
</dbReference>
<reference evidence="2 3" key="1">
    <citation type="journal article" date="2011" name="J. Bacteriol.">
        <title>Genome sequence of Brevibacillus laterosporus LMG 15441, a pathogen of invertebrates.</title>
        <authorList>
            <person name="Djukic M."/>
            <person name="Poehlein A."/>
            <person name="Thurmer A."/>
            <person name="Daniel R."/>
        </authorList>
    </citation>
    <scope>NUCLEOTIDE SEQUENCE [LARGE SCALE GENOMIC DNA]</scope>
    <source>
        <strain evidence="2 3">LMG 15441</strain>
    </source>
</reference>
<proteinExistence type="predicted"/>
<protein>
    <recommendedName>
        <fullName evidence="1">Glycerol uptake operon antiterminator regulatory protein</fullName>
    </recommendedName>
</protein>
<keyword evidence="1" id="KW-0694">RNA-binding</keyword>
<dbReference type="GO" id="GO:0045893">
    <property type="term" value="P:positive regulation of DNA-templated transcription"/>
    <property type="evidence" value="ECO:0007669"/>
    <property type="project" value="TreeGrafter"/>
</dbReference>
<evidence type="ECO:0000313" key="2">
    <source>
        <dbReference type="EMBL" id="AIG28804.1"/>
    </source>
</evidence>
<dbReference type="InterPro" id="IPR006699">
    <property type="entry name" value="GlpP"/>
</dbReference>
<evidence type="ECO:0000256" key="1">
    <source>
        <dbReference type="PIRNR" id="PIRNR016897"/>
    </source>
</evidence>
<dbReference type="Pfam" id="PF04309">
    <property type="entry name" value="G3P_antiterm"/>
    <property type="match status" value="1"/>
</dbReference>
<keyword evidence="1" id="KW-0805">Transcription regulation</keyword>
<dbReference type="PANTHER" id="PTHR35787:SF1">
    <property type="entry name" value="GLYCEROL UPTAKE OPERON ANTITERMINATOR REGULATORY PROTEIN"/>
    <property type="match status" value="1"/>
</dbReference>
<gene>
    <name evidence="2" type="ORF">BRLA_c045400</name>
</gene>
<dbReference type="eggNOG" id="COG1954">
    <property type="taxonomic scope" value="Bacteria"/>
</dbReference>
<dbReference type="GO" id="GO:0006071">
    <property type="term" value="P:glycerol metabolic process"/>
    <property type="evidence" value="ECO:0007669"/>
    <property type="project" value="UniProtKB-UniRule"/>
</dbReference>
<dbReference type="EMBL" id="CP007806">
    <property type="protein sequence ID" value="AIG28804.1"/>
    <property type="molecule type" value="Genomic_DNA"/>
</dbReference>
<organism evidence="2 3">
    <name type="scientific">Brevibacillus laterosporus LMG 15441</name>
    <dbReference type="NCBI Taxonomy" id="1042163"/>
    <lineage>
        <taxon>Bacteria</taxon>
        <taxon>Bacillati</taxon>
        <taxon>Bacillota</taxon>
        <taxon>Bacilli</taxon>
        <taxon>Bacillales</taxon>
        <taxon>Paenibacillaceae</taxon>
        <taxon>Brevibacillus</taxon>
    </lineage>
</organism>
<comment type="function">
    <text evidence="1">Regulates expression of the glpD operon. In the presence of glycerol 3-phosphate (G3P) causes antitermination of transcription of glpD at the inverted repeat of the leader region to enhance its transcription. Binds and stabilizes glpD leader mRNA.</text>
</comment>
<keyword evidence="1" id="KW-0804">Transcription</keyword>
<evidence type="ECO:0000313" key="3">
    <source>
        <dbReference type="Proteomes" id="UP000005850"/>
    </source>
</evidence>
<dbReference type="GO" id="GO:0001072">
    <property type="term" value="F:transcription antitermination factor activity, RNA binding"/>
    <property type="evidence" value="ECO:0007669"/>
    <property type="project" value="TreeGrafter"/>
</dbReference>
<dbReference type="KEGG" id="blr:BRLA_c045400"/>
<dbReference type="HOGENOM" id="CLU_111516_0_1_9"/>
<dbReference type="STRING" id="1042163.BRLA_c045400"/>
<dbReference type="SUPFAM" id="SSF110391">
    <property type="entry name" value="GlpP-like"/>
    <property type="match status" value="1"/>
</dbReference>
<accession>A0A075RAE4</accession>
<dbReference type="RefSeq" id="WP_003334128.1">
    <property type="nucleotide sequence ID" value="NZ_CP007806.1"/>
</dbReference>
<dbReference type="Gene3D" id="3.20.20.70">
    <property type="entry name" value="Aldolase class I"/>
    <property type="match status" value="1"/>
</dbReference>
<dbReference type="GO" id="GO:0003723">
    <property type="term" value="F:RNA binding"/>
    <property type="evidence" value="ECO:0007669"/>
    <property type="project" value="UniProtKB-KW"/>
</dbReference>
<keyword evidence="3" id="KW-1185">Reference proteome</keyword>
<dbReference type="Proteomes" id="UP000005850">
    <property type="component" value="Chromosome"/>
</dbReference>
<keyword evidence="1" id="KW-0319">Glycerol metabolism</keyword>
<dbReference type="AlphaFoldDB" id="A0A075RAE4"/>